<dbReference type="AlphaFoldDB" id="A0A699HSB6"/>
<dbReference type="GO" id="GO:0003964">
    <property type="term" value="F:RNA-directed DNA polymerase activity"/>
    <property type="evidence" value="ECO:0007669"/>
    <property type="project" value="UniProtKB-KW"/>
</dbReference>
<comment type="caution">
    <text evidence="2">The sequence shown here is derived from an EMBL/GenBank/DDBJ whole genome shotgun (WGS) entry which is preliminary data.</text>
</comment>
<protein>
    <submittedName>
        <fullName evidence="2">Putative reverse transcriptase domain-containing protein</fullName>
    </submittedName>
</protein>
<organism evidence="2">
    <name type="scientific">Tanacetum cinerariifolium</name>
    <name type="common">Dalmatian daisy</name>
    <name type="synonym">Chrysanthemum cinerariifolium</name>
    <dbReference type="NCBI Taxonomy" id="118510"/>
    <lineage>
        <taxon>Eukaryota</taxon>
        <taxon>Viridiplantae</taxon>
        <taxon>Streptophyta</taxon>
        <taxon>Embryophyta</taxon>
        <taxon>Tracheophyta</taxon>
        <taxon>Spermatophyta</taxon>
        <taxon>Magnoliopsida</taxon>
        <taxon>eudicotyledons</taxon>
        <taxon>Gunneridae</taxon>
        <taxon>Pentapetalae</taxon>
        <taxon>asterids</taxon>
        <taxon>campanulids</taxon>
        <taxon>Asterales</taxon>
        <taxon>Asteraceae</taxon>
        <taxon>Asteroideae</taxon>
        <taxon>Anthemideae</taxon>
        <taxon>Anthemidinae</taxon>
        <taxon>Tanacetum</taxon>
    </lineage>
</organism>
<reference evidence="2" key="1">
    <citation type="journal article" date="2019" name="Sci. Rep.">
        <title>Draft genome of Tanacetum cinerariifolium, the natural source of mosquito coil.</title>
        <authorList>
            <person name="Yamashiro T."/>
            <person name="Shiraishi A."/>
            <person name="Satake H."/>
            <person name="Nakayama K."/>
        </authorList>
    </citation>
    <scope>NUCLEOTIDE SEQUENCE</scope>
</reference>
<evidence type="ECO:0000313" key="2">
    <source>
        <dbReference type="EMBL" id="GEY68905.1"/>
    </source>
</evidence>
<dbReference type="SUPFAM" id="SSF56672">
    <property type="entry name" value="DNA/RNA polymerases"/>
    <property type="match status" value="1"/>
</dbReference>
<keyword evidence="2" id="KW-0808">Transferase</keyword>
<dbReference type="InterPro" id="IPR053134">
    <property type="entry name" value="RNA-dir_DNA_polymerase"/>
</dbReference>
<dbReference type="PANTHER" id="PTHR24559:SF427">
    <property type="entry name" value="RNA-DIRECTED DNA POLYMERASE"/>
    <property type="match status" value="1"/>
</dbReference>
<keyword evidence="2" id="KW-0548">Nucleotidyltransferase</keyword>
<accession>A0A699HSB6</accession>
<dbReference type="InterPro" id="IPR043502">
    <property type="entry name" value="DNA/RNA_pol_sf"/>
</dbReference>
<dbReference type="PANTHER" id="PTHR24559">
    <property type="entry name" value="TRANSPOSON TY3-I GAG-POL POLYPROTEIN"/>
    <property type="match status" value="1"/>
</dbReference>
<gene>
    <name evidence="2" type="ORF">Tci_440879</name>
</gene>
<dbReference type="EMBL" id="BKCJ010200433">
    <property type="protein sequence ID" value="GEY68905.1"/>
    <property type="molecule type" value="Genomic_DNA"/>
</dbReference>
<dbReference type="InterPro" id="IPR043128">
    <property type="entry name" value="Rev_trsase/Diguanyl_cyclase"/>
</dbReference>
<sequence>MTFRTRYGHFKFTVMPFGLTNAPAVFMDLMNRVCKPYLDKFLIVFIDDILIYSKSKEDHEVHLKLVLELLKKKLFAKFSMYYRCFIANFSKIAKPITSLIQKNKKYEWGVKQEEAFQTLKDNLCNALILSLPIGIEDFVVYNDADFDSEIRNHPRKANVVAKALSRKERVKPRRVRAMSMTISQVLRTRYWLLQVRRPRSLVLWAKIKEIRLIGLELVQETTDKVILIKERFKAARDFQNSYVGNRRKQLGFEVGDKVILEVSSWKEEIKVDKTLCFVEEPVKIFDLEVKSLKRSRILIVKVYWNSKRGP</sequence>
<name>A0A699HSB6_TANCI</name>
<evidence type="ECO:0000259" key="1">
    <source>
        <dbReference type="Pfam" id="PF00078"/>
    </source>
</evidence>
<keyword evidence="2" id="KW-0695">RNA-directed DNA polymerase</keyword>
<feature type="domain" description="Reverse transcriptase" evidence="1">
    <location>
        <begin position="5"/>
        <end position="72"/>
    </location>
</feature>
<dbReference type="Pfam" id="PF00078">
    <property type="entry name" value="RVT_1"/>
    <property type="match status" value="1"/>
</dbReference>
<dbReference type="InterPro" id="IPR000477">
    <property type="entry name" value="RT_dom"/>
</dbReference>
<dbReference type="Gene3D" id="3.10.10.10">
    <property type="entry name" value="HIV Type 1 Reverse Transcriptase, subunit A, domain 1"/>
    <property type="match status" value="1"/>
</dbReference>
<proteinExistence type="predicted"/>
<dbReference type="Gene3D" id="3.30.70.270">
    <property type="match status" value="2"/>
</dbReference>